<dbReference type="GO" id="GO:0005524">
    <property type="term" value="F:ATP binding"/>
    <property type="evidence" value="ECO:0007669"/>
    <property type="project" value="UniProtKB-KW"/>
</dbReference>
<protein>
    <recommendedName>
        <fullName evidence="18">Very long-chain fatty acid transport protein</fullName>
    </recommendedName>
    <alternativeName>
        <fullName evidence="19">Very-long-chain acyl-CoA synthetase</fullName>
    </alternativeName>
</protein>
<dbReference type="PROSITE" id="PS00455">
    <property type="entry name" value="AMP_BINDING"/>
    <property type="match status" value="1"/>
</dbReference>
<dbReference type="FunFam" id="3.40.50.12780:FF:000019">
    <property type="entry name" value="Long-chain fatty acid transporter"/>
    <property type="match status" value="1"/>
</dbReference>
<reference evidence="21 22" key="1">
    <citation type="journal article" date="2018" name="IMA Fungus">
        <title>IMA Genome-F 9: Draft genome sequence of Annulohypoxylon stygium, Aspergillus mulundensis, Berkeleyomyces basicola (syn. Thielaviopsis basicola), Ceratocystis smalleyi, two Cercospora beticola strains, Coleophoma cylindrospora, Fusarium fracticaudum, Phialophora cf. hyalina, and Morchella septimelata.</title>
        <authorList>
            <person name="Wingfield B.D."/>
            <person name="Bills G.F."/>
            <person name="Dong Y."/>
            <person name="Huang W."/>
            <person name="Nel W.J."/>
            <person name="Swalarsk-Parry B.S."/>
            <person name="Vaghefi N."/>
            <person name="Wilken P.M."/>
            <person name="An Z."/>
            <person name="de Beer Z.W."/>
            <person name="De Vos L."/>
            <person name="Chen L."/>
            <person name="Duong T.A."/>
            <person name="Gao Y."/>
            <person name="Hammerbacher A."/>
            <person name="Kikkert J.R."/>
            <person name="Li Y."/>
            <person name="Li H."/>
            <person name="Li K."/>
            <person name="Li Q."/>
            <person name="Liu X."/>
            <person name="Ma X."/>
            <person name="Naidoo K."/>
            <person name="Pethybridge S.J."/>
            <person name="Sun J."/>
            <person name="Steenkamp E.T."/>
            <person name="van der Nest M.A."/>
            <person name="van Wyk S."/>
            <person name="Wingfield M.J."/>
            <person name="Xiong C."/>
            <person name="Yue Q."/>
            <person name="Zhang X."/>
        </authorList>
    </citation>
    <scope>NUCLEOTIDE SEQUENCE [LARGE SCALE GENOMIC DNA]</scope>
    <source>
        <strain evidence="21 22">BP5796</strain>
    </source>
</reference>
<dbReference type="OrthoDB" id="10253869at2759"/>
<dbReference type="GO" id="GO:0005811">
    <property type="term" value="C:lipid droplet"/>
    <property type="evidence" value="ECO:0007669"/>
    <property type="project" value="UniProtKB-SubCell"/>
</dbReference>
<dbReference type="PANTHER" id="PTHR43107">
    <property type="entry name" value="LONG-CHAIN FATTY ACID TRANSPORT PROTEIN"/>
    <property type="match status" value="1"/>
</dbReference>
<keyword evidence="13" id="KW-0445">Lipid transport</keyword>
<evidence type="ECO:0000256" key="6">
    <source>
        <dbReference type="ARBA" id="ARBA00022475"/>
    </source>
</evidence>
<keyword evidence="15" id="KW-0576">Peroxisome</keyword>
<evidence type="ECO:0000256" key="16">
    <source>
        <dbReference type="ARBA" id="ARBA00051585"/>
    </source>
</evidence>
<evidence type="ECO:0000256" key="5">
    <source>
        <dbReference type="ARBA" id="ARBA00022448"/>
    </source>
</evidence>
<keyword evidence="9" id="KW-0812">Transmembrane</keyword>
<dbReference type="EMBL" id="PDLN01000002">
    <property type="protein sequence ID" value="RDW92479.1"/>
    <property type="molecule type" value="Genomic_DNA"/>
</dbReference>
<evidence type="ECO:0000256" key="8">
    <source>
        <dbReference type="ARBA" id="ARBA00022677"/>
    </source>
</evidence>
<evidence type="ECO:0000256" key="9">
    <source>
        <dbReference type="ARBA" id="ARBA00022692"/>
    </source>
</evidence>
<dbReference type="Gene3D" id="3.30.300.30">
    <property type="match status" value="1"/>
</dbReference>
<evidence type="ECO:0000256" key="12">
    <source>
        <dbReference type="ARBA" id="ARBA00022989"/>
    </source>
</evidence>
<dbReference type="Gene3D" id="3.40.50.12780">
    <property type="entry name" value="N-terminal domain of ligase-like"/>
    <property type="match status" value="1"/>
</dbReference>
<evidence type="ECO:0000256" key="18">
    <source>
        <dbReference type="ARBA" id="ARBA00068795"/>
    </source>
</evidence>
<evidence type="ECO:0000256" key="1">
    <source>
        <dbReference type="ARBA" id="ARBA00004502"/>
    </source>
</evidence>
<evidence type="ECO:0000256" key="19">
    <source>
        <dbReference type="ARBA" id="ARBA00078285"/>
    </source>
</evidence>
<evidence type="ECO:0000256" key="15">
    <source>
        <dbReference type="ARBA" id="ARBA00023140"/>
    </source>
</evidence>
<feature type="domain" description="AMP-dependent synthetase/ligase" evidence="20">
    <location>
        <begin position="60"/>
        <end position="431"/>
    </location>
</feature>
<dbReference type="GO" id="GO:0009898">
    <property type="term" value="C:cytoplasmic side of plasma membrane"/>
    <property type="evidence" value="ECO:0007669"/>
    <property type="project" value="TreeGrafter"/>
</dbReference>
<evidence type="ECO:0000256" key="13">
    <source>
        <dbReference type="ARBA" id="ARBA00023055"/>
    </source>
</evidence>
<keyword evidence="10" id="KW-0547">Nucleotide-binding</keyword>
<dbReference type="AlphaFoldDB" id="A0A3D8T1V6"/>
<keyword evidence="5" id="KW-0813">Transport</keyword>
<evidence type="ECO:0000256" key="3">
    <source>
        <dbReference type="ARBA" id="ARBA00004651"/>
    </source>
</evidence>
<dbReference type="Pfam" id="PF00501">
    <property type="entry name" value="AMP-binding"/>
    <property type="match status" value="1"/>
</dbReference>
<sequence>MAALVTATAAVAGFTAAGMYLDAKYHVKKDVTGLRATRKVGQMWAEAVRTNRCSLYYFFENAVYTRQNEDCVWSRNGCYTWNQAYDRTHQWAQWFLSRGVKPQDLVAFYLQNSPDFIFAWLGLWAIGAAPAMINYNLTGAALLHCLKISGAKVLLVDGEKELRDRIEAVRTTIEGELGMEAHVLDGQKMAEVLSNKPERPGDVFRERVKGNWPMVLLYTSGTTGMPKGCPFTIDRGFQGGASRAAGASLVRDGDRWYNCMPMYHGTGGVIAISTMMTGVTLCIGKKFSTSKFWGEVRDSKATWITYVGETARYLLAAPPHPQDKDHCVRVMYGNGLRPDVWIKFRDRFNVPEVAEFFNSTEGVFGLLNYARGDYLAASVGHHGILQRRLLKGSYVPVLIDQATGAIARDPKTGFAIRQPYNQGGEIIVSVPDVTAFAGGSGYWKNPAATAKKFEKDVFKKGDLWYRTGDALRRDDDGRWYFLDRLGDTFRWKGENVSTAEVSEVLGKYPGIVEANVYGVALPSHDGRAGCAAVFIDPKDAPTFNYSEFLRHARLHLPKYAVPVFIRKVAKMTPIHNNKQNKVPLREEGVDPNKVAQEDRMYWVDGDNYVPFERRHWDDLVDQRARL</sequence>
<keyword evidence="12" id="KW-1133">Transmembrane helix</keyword>
<keyword evidence="8" id="KW-0551">Lipid droplet</keyword>
<dbReference type="InterPro" id="IPR042099">
    <property type="entry name" value="ANL_N_sf"/>
</dbReference>
<evidence type="ECO:0000256" key="14">
    <source>
        <dbReference type="ARBA" id="ARBA00023136"/>
    </source>
</evidence>
<dbReference type="GO" id="GO:0005778">
    <property type="term" value="C:peroxisomal membrane"/>
    <property type="evidence" value="ECO:0007669"/>
    <property type="project" value="UniProtKB-SubCell"/>
</dbReference>
<comment type="caution">
    <text evidence="21">The sequence shown here is derived from an EMBL/GenBank/DDBJ whole genome shotgun (WGS) entry which is preliminary data.</text>
</comment>
<keyword evidence="14" id="KW-0472">Membrane</keyword>
<dbReference type="FunFam" id="3.30.300.30:FF:000002">
    <property type="entry name" value="Long-chain fatty acid transport protein 1"/>
    <property type="match status" value="1"/>
</dbReference>
<name>A0A3D8T1V6_9HELO</name>
<evidence type="ECO:0000256" key="7">
    <source>
        <dbReference type="ARBA" id="ARBA00022598"/>
    </source>
</evidence>
<dbReference type="GO" id="GO:0005324">
    <property type="term" value="F:long-chain fatty acid transmembrane transporter activity"/>
    <property type="evidence" value="ECO:0007669"/>
    <property type="project" value="TreeGrafter"/>
</dbReference>
<dbReference type="InterPro" id="IPR045851">
    <property type="entry name" value="AMP-bd_C_sf"/>
</dbReference>
<dbReference type="GO" id="GO:0004467">
    <property type="term" value="F:long-chain fatty acid-CoA ligase activity"/>
    <property type="evidence" value="ECO:0007669"/>
    <property type="project" value="TreeGrafter"/>
</dbReference>
<dbReference type="InterPro" id="IPR000873">
    <property type="entry name" value="AMP-dep_synth/lig_dom"/>
</dbReference>
<organism evidence="21 22">
    <name type="scientific">Coleophoma crateriformis</name>
    <dbReference type="NCBI Taxonomy" id="565419"/>
    <lineage>
        <taxon>Eukaryota</taxon>
        <taxon>Fungi</taxon>
        <taxon>Dikarya</taxon>
        <taxon>Ascomycota</taxon>
        <taxon>Pezizomycotina</taxon>
        <taxon>Leotiomycetes</taxon>
        <taxon>Helotiales</taxon>
        <taxon>Dermateaceae</taxon>
        <taxon>Coleophoma</taxon>
    </lineage>
</organism>
<evidence type="ECO:0000313" key="21">
    <source>
        <dbReference type="EMBL" id="RDW92479.1"/>
    </source>
</evidence>
<evidence type="ECO:0000256" key="2">
    <source>
        <dbReference type="ARBA" id="ARBA00004585"/>
    </source>
</evidence>
<dbReference type="InterPro" id="IPR020845">
    <property type="entry name" value="AMP-binding_CS"/>
</dbReference>
<dbReference type="PANTHER" id="PTHR43107:SF6">
    <property type="entry name" value="ACYL-COA SYNTHETASE FAMILY PROTEIN (CEFD1), PUTATIVE (AFU_ORTHOLOGUE AFUA_6G03630)-RELATED"/>
    <property type="match status" value="1"/>
</dbReference>
<keyword evidence="11" id="KW-0067">ATP-binding</keyword>
<evidence type="ECO:0000256" key="11">
    <source>
        <dbReference type="ARBA" id="ARBA00022840"/>
    </source>
</evidence>
<comment type="function">
    <text evidence="17">Acyl-CoA synthetase required for both the import of long chain fatty acids (LCFAs) (C14-C18) and the activation very long chain fatty acids (VLCFAs) (C20-C26) by esterification of the fatty acids into metabolically active CoA-thioesters for subsequent degradation or incorporation into phospholipids. The transport and fatty acyl-CoA synthetase activities are genetically separable and are thus independent activities. Esterifies VLCFAs in the peroxisome matrix. The VLCFAs are actively transported into peroxisomes by a PXA1-PXA2 heterodimeric transporter in the peroxisomal membrane.</text>
</comment>
<comment type="subcellular location">
    <subcellularLocation>
        <location evidence="3">Cell membrane</location>
        <topology evidence="3">Multi-pass membrane protein</topology>
    </subcellularLocation>
    <subcellularLocation>
        <location evidence="1">Lipid droplet</location>
    </subcellularLocation>
    <subcellularLocation>
        <location evidence="2">Peroxisome membrane</location>
        <topology evidence="2">Multi-pass membrane protein</topology>
    </subcellularLocation>
</comment>
<keyword evidence="22" id="KW-1185">Reference proteome</keyword>
<keyword evidence="7" id="KW-0436">Ligase</keyword>
<evidence type="ECO:0000256" key="4">
    <source>
        <dbReference type="ARBA" id="ARBA00006432"/>
    </source>
</evidence>
<dbReference type="Proteomes" id="UP000256328">
    <property type="component" value="Unassembled WGS sequence"/>
</dbReference>
<evidence type="ECO:0000256" key="17">
    <source>
        <dbReference type="ARBA" id="ARBA00060276"/>
    </source>
</evidence>
<evidence type="ECO:0000256" key="10">
    <source>
        <dbReference type="ARBA" id="ARBA00022741"/>
    </source>
</evidence>
<keyword evidence="6" id="KW-1003">Cell membrane</keyword>
<dbReference type="SUPFAM" id="SSF56801">
    <property type="entry name" value="Acetyl-CoA synthetase-like"/>
    <property type="match status" value="1"/>
</dbReference>
<comment type="similarity">
    <text evidence="4">Belongs to the ATP-dependent AMP-binding enzyme family.</text>
</comment>
<evidence type="ECO:0000259" key="20">
    <source>
        <dbReference type="Pfam" id="PF00501"/>
    </source>
</evidence>
<evidence type="ECO:0000313" key="22">
    <source>
        <dbReference type="Proteomes" id="UP000256328"/>
    </source>
</evidence>
<proteinExistence type="inferred from homology"/>
<accession>A0A3D8T1V6</accession>
<comment type="catalytic activity">
    <reaction evidence="16">
        <text>a very long-chain fatty acid + ATP + CoA = a very long-chain fatty acyl-CoA + AMP + diphosphate</text>
        <dbReference type="Rhea" id="RHEA:54536"/>
        <dbReference type="ChEBI" id="CHEBI:30616"/>
        <dbReference type="ChEBI" id="CHEBI:33019"/>
        <dbReference type="ChEBI" id="CHEBI:57287"/>
        <dbReference type="ChEBI" id="CHEBI:58950"/>
        <dbReference type="ChEBI" id="CHEBI:138261"/>
        <dbReference type="ChEBI" id="CHEBI:456215"/>
    </reaction>
</comment>
<dbReference type="GO" id="GO:0044539">
    <property type="term" value="P:long-chain fatty acid import into cell"/>
    <property type="evidence" value="ECO:0007669"/>
    <property type="project" value="TreeGrafter"/>
</dbReference>
<gene>
    <name evidence="21" type="ORF">BP5796_01873</name>
</gene>